<protein>
    <recommendedName>
        <fullName evidence="3">Beta-L-arabinofuranosidase (Glycosyl hydrolase family 127)</fullName>
    </recommendedName>
</protein>
<dbReference type="InterPro" id="IPR008928">
    <property type="entry name" value="6-hairpin_glycosidase_sf"/>
</dbReference>
<dbReference type="GO" id="GO:0005975">
    <property type="term" value="P:carbohydrate metabolic process"/>
    <property type="evidence" value="ECO:0007669"/>
    <property type="project" value="InterPro"/>
</dbReference>
<gene>
    <name evidence="1" type="ORF">FB561_6614</name>
</gene>
<evidence type="ECO:0000313" key="2">
    <source>
        <dbReference type="Proteomes" id="UP000318380"/>
    </source>
</evidence>
<dbReference type="RefSeq" id="WP_145813911.1">
    <property type="nucleotide sequence ID" value="NZ_VIVK01000002.1"/>
</dbReference>
<proteinExistence type="predicted"/>
<dbReference type="SUPFAM" id="SSF48208">
    <property type="entry name" value="Six-hairpin glycosidases"/>
    <property type="match status" value="1"/>
</dbReference>
<organism evidence="1 2">
    <name type="scientific">Kribbella amoyensis</name>
    <dbReference type="NCBI Taxonomy" id="996641"/>
    <lineage>
        <taxon>Bacteria</taxon>
        <taxon>Bacillati</taxon>
        <taxon>Actinomycetota</taxon>
        <taxon>Actinomycetes</taxon>
        <taxon>Propionibacteriales</taxon>
        <taxon>Kribbellaceae</taxon>
        <taxon>Kribbella</taxon>
    </lineage>
</organism>
<evidence type="ECO:0008006" key="3">
    <source>
        <dbReference type="Google" id="ProtNLM"/>
    </source>
</evidence>
<dbReference type="OrthoDB" id="2631847at2"/>
<sequence length="574" mass="63546">MAMIPATLLLEERAALAMNAVVGLADDEQDGIPFFSANLLARPARLEHGDWDYGSSHGRLTDAILLARQMTGGKDWEPGWTTVADRYRETLLALLGEDGLTYRREHPLGHWKAHANLIDQRATLLALTTTVVATGDPVAQAAADRQVAALKRIAIKERDVWFYPASEYTPAGWPSSNAIDLHLAPDPASFSGRLIMPLLRYHQATGNADALELCEWFARLIVEKSGVYLPDGSFNPARVFRSGHFHTRVGTLEGLARLAQHTGDHGLTQFVRRSYDWVLTQATGFGWTPGDLADQRYEHETCSLVDLIGLGSTLGGSGLTEYWPVVERFVRNHLAASQLQDVSWVQSAADRSGDEPGWRTHVNVGERVLGAFCGYGAPNDYVSDVPLGRGHTNDVQACCVGSGVRGLFWAWNSIVTGDRSLARVNLLLSRAHRFVDVVSHLPVEGKVELLVNEPVDELRVRVPDWAGYARLALRREGGSEDREWTGAERIWAPDGYLSIPRTQPGERITVTFPTVESTTTEFAAGNEFRAHWRGDDVVAIDPQGHARPMYGDRPEHAGGLREYDLHRPETEWSW</sequence>
<evidence type="ECO:0000313" key="1">
    <source>
        <dbReference type="EMBL" id="TWD75176.1"/>
    </source>
</evidence>
<dbReference type="Proteomes" id="UP000318380">
    <property type="component" value="Unassembled WGS sequence"/>
</dbReference>
<name>A0A561B885_9ACTN</name>
<keyword evidence="2" id="KW-1185">Reference proteome</keyword>
<dbReference type="AlphaFoldDB" id="A0A561B885"/>
<comment type="caution">
    <text evidence="1">The sequence shown here is derived from an EMBL/GenBank/DDBJ whole genome shotgun (WGS) entry which is preliminary data.</text>
</comment>
<reference evidence="1 2" key="1">
    <citation type="submission" date="2019-06" db="EMBL/GenBank/DDBJ databases">
        <title>Sequencing the genomes of 1000 actinobacteria strains.</title>
        <authorList>
            <person name="Klenk H.-P."/>
        </authorList>
    </citation>
    <scope>NUCLEOTIDE SEQUENCE [LARGE SCALE GENOMIC DNA]</scope>
    <source>
        <strain evidence="1 2">DSM 24683</strain>
    </source>
</reference>
<accession>A0A561B885</accession>
<dbReference type="EMBL" id="VIVK01000002">
    <property type="protein sequence ID" value="TWD75176.1"/>
    <property type="molecule type" value="Genomic_DNA"/>
</dbReference>